<proteinExistence type="predicted"/>
<reference evidence="2 3" key="1">
    <citation type="submission" date="2019-03" db="EMBL/GenBank/DDBJ databases">
        <title>Single cell metagenomics reveals metabolic interactions within the superorganism composed of flagellate Streblomastix strix and complex community of Bacteroidetes bacteria on its surface.</title>
        <authorList>
            <person name="Treitli S.C."/>
            <person name="Kolisko M."/>
            <person name="Husnik F."/>
            <person name="Keeling P."/>
            <person name="Hampl V."/>
        </authorList>
    </citation>
    <scope>NUCLEOTIDE SEQUENCE [LARGE SCALE GENOMIC DNA]</scope>
    <source>
        <strain evidence="2">ST1C</strain>
    </source>
</reference>
<feature type="non-terminal residue" evidence="2">
    <location>
        <position position="1"/>
    </location>
</feature>
<evidence type="ECO:0000313" key="2">
    <source>
        <dbReference type="EMBL" id="KAA6369284.1"/>
    </source>
</evidence>
<feature type="region of interest" description="Disordered" evidence="1">
    <location>
        <begin position="1"/>
        <end position="20"/>
    </location>
</feature>
<dbReference type="EMBL" id="SNRW01016521">
    <property type="protein sequence ID" value="KAA6369284.1"/>
    <property type="molecule type" value="Genomic_DNA"/>
</dbReference>
<organism evidence="2 3">
    <name type="scientific">Streblomastix strix</name>
    <dbReference type="NCBI Taxonomy" id="222440"/>
    <lineage>
        <taxon>Eukaryota</taxon>
        <taxon>Metamonada</taxon>
        <taxon>Preaxostyla</taxon>
        <taxon>Oxymonadida</taxon>
        <taxon>Streblomastigidae</taxon>
        <taxon>Streblomastix</taxon>
    </lineage>
</organism>
<comment type="caution">
    <text evidence="2">The sequence shown here is derived from an EMBL/GenBank/DDBJ whole genome shotgun (WGS) entry which is preliminary data.</text>
</comment>
<dbReference type="Proteomes" id="UP000324800">
    <property type="component" value="Unassembled WGS sequence"/>
</dbReference>
<dbReference type="AlphaFoldDB" id="A0A5J4UG84"/>
<protein>
    <submittedName>
        <fullName evidence="2">Uncharacterized protein</fullName>
    </submittedName>
</protein>
<evidence type="ECO:0000313" key="3">
    <source>
        <dbReference type="Proteomes" id="UP000324800"/>
    </source>
</evidence>
<accession>A0A5J4UG84</accession>
<gene>
    <name evidence="2" type="ORF">EZS28_035188</name>
</gene>
<sequence length="87" mass="10286">HLTRQDDDVAIPDIPSVQRPQNQISHNFDFNPNLIIKMEYMNLIQMNLVFSVYRCRDMQLKINLIISNHKLLHLISTSKHIKLVHLI</sequence>
<name>A0A5J4UG84_9EUKA</name>
<evidence type="ECO:0000256" key="1">
    <source>
        <dbReference type="SAM" id="MobiDB-lite"/>
    </source>
</evidence>